<dbReference type="RefSeq" id="WP_094791838.1">
    <property type="nucleotide sequence ID" value="NZ_NDXL01000001.1"/>
</dbReference>
<organism evidence="1 2">
    <name type="scientific">Streptomyces kasugaensis</name>
    <dbReference type="NCBI Taxonomy" id="1946"/>
    <lineage>
        <taxon>Bacteria</taxon>
        <taxon>Bacillati</taxon>
        <taxon>Actinomycetota</taxon>
        <taxon>Actinomycetes</taxon>
        <taxon>Kitasatosporales</taxon>
        <taxon>Streptomycetaceae</taxon>
        <taxon>Streptomyces</taxon>
    </lineage>
</organism>
<keyword evidence="2" id="KW-1185">Reference proteome</keyword>
<dbReference type="OrthoDB" id="3544497at2"/>
<dbReference type="AlphaFoldDB" id="A0A4Q9HSR1"/>
<name>A0A4Q9HSR1_STRKA</name>
<evidence type="ECO:0000313" key="2">
    <source>
        <dbReference type="Proteomes" id="UP000292452"/>
    </source>
</evidence>
<proteinExistence type="predicted"/>
<comment type="caution">
    <text evidence="1">The sequence shown here is derived from an EMBL/GenBank/DDBJ whole genome shotgun (WGS) entry which is preliminary data.</text>
</comment>
<gene>
    <name evidence="1" type="ORF">EYS09_19335</name>
</gene>
<dbReference type="EMBL" id="SIXH01000166">
    <property type="protein sequence ID" value="TBO58088.1"/>
    <property type="molecule type" value="Genomic_DNA"/>
</dbReference>
<reference evidence="1 2" key="1">
    <citation type="submission" date="2019-02" db="EMBL/GenBank/DDBJ databases">
        <title>Draft Genome Sequence of Streptomyces sp. AM-2504, identified by 16S rRNA comparative analysis as a Streptomyces Kasugaensis strain.</title>
        <authorList>
            <person name="Napolioni V."/>
            <person name="Giuliodori A.M."/>
            <person name="Spurio R."/>
            <person name="Fabbretti A."/>
        </authorList>
    </citation>
    <scope>NUCLEOTIDE SEQUENCE [LARGE SCALE GENOMIC DNA]</scope>
    <source>
        <strain evidence="1 2">AM-2504</strain>
    </source>
</reference>
<evidence type="ECO:0000313" key="1">
    <source>
        <dbReference type="EMBL" id="TBO58088.1"/>
    </source>
</evidence>
<accession>A0A4Q9HSR1</accession>
<protein>
    <submittedName>
        <fullName evidence="1">Uncharacterized protein</fullName>
    </submittedName>
</protein>
<sequence length="189" mass="19807">MWKIRTVTNNSSNPLWLAYYVGPNTRTDSLDLCAAPDGVDIGSHDGAIYLRSTKASSEGESQSVDITGALGATVWGHSDPGILDVTVAEDDSVTLTDNDGAVIASGTFRMPTEPGYASKDALVNCDGDDGLCPRLAMPGHALCGEHLGWERCPECTARRIEPGRARCEQCEAVAAAAAAIEALAARLDA</sequence>
<dbReference type="Proteomes" id="UP000292452">
    <property type="component" value="Unassembled WGS sequence"/>
</dbReference>